<reference evidence="3" key="2">
    <citation type="submission" date="2020-09" db="EMBL/GenBank/DDBJ databases">
        <authorList>
            <person name="Yu Y."/>
        </authorList>
    </citation>
    <scope>NUCLEOTIDE SEQUENCE</scope>
    <source>
        <strain evidence="3">KCTC 49039</strain>
    </source>
</reference>
<dbReference type="EMBL" id="JACYHB010000001">
    <property type="protein sequence ID" value="MBD8077467.1"/>
    <property type="molecule type" value="Genomic_DNA"/>
</dbReference>
<sequence length="489" mass="50467">MAGSASAPAAHDAVRFEIIDLEGTADGTDGGVGGVGFGAAGAGAGGDVARPEPATTDGGGGRPSRRRRWYTHPVPWVAVAVAGAFVGSVVLTDAVGTGDRPDVSGAVGGLEPIDEPPQERWSVPVDPRGGLMTAPGAIVTLSDRLTAYSVEDGTTLWQSEQIEDHASCMPRVDDVPRAVVVCTTAVEDEGVRVTTVESTTGRIVGDRVVAAAPAAVALVGDSDLVRATWSGRDLLVAREDAASGEPRWEQLVEHDDTAGQMLSGGPGGDGVIVDVGEGVVSVAAPGAVATFTLDGLELVRDEVWTISQLSDGRYAGNAYGRGTATVFTRDGEPSFRVRGRLLDPPIDDGSAPGVLVANTFGAIAGLDAATGSSLWALGGSGYRAVVRVDGLLVLQTDAAYRGVDTASGEERWFAELDEGGQWPVLSDGTSLFVVEGMRMRRGDAPDLVALALDDGSVRWRWNLPDDVYHVLAAGGRLFLLSSDELTAVS</sequence>
<evidence type="ECO:0000259" key="2">
    <source>
        <dbReference type="Pfam" id="PF13360"/>
    </source>
</evidence>
<feature type="domain" description="Pyrrolo-quinoline quinone repeat" evidence="2">
    <location>
        <begin position="402"/>
        <end position="484"/>
    </location>
</feature>
<comment type="caution">
    <text evidence="3">The sequence shown here is derived from an EMBL/GenBank/DDBJ whole genome shotgun (WGS) entry which is preliminary data.</text>
</comment>
<protein>
    <submittedName>
        <fullName evidence="3">PQQ-binding-like beta-propeller repeat protein</fullName>
    </submittedName>
</protein>
<evidence type="ECO:0000313" key="3">
    <source>
        <dbReference type="EMBL" id="MBD8077467.1"/>
    </source>
</evidence>
<dbReference type="Pfam" id="PF13360">
    <property type="entry name" value="PQQ_2"/>
    <property type="match status" value="2"/>
</dbReference>
<dbReference type="Proteomes" id="UP000610846">
    <property type="component" value="Unassembled WGS sequence"/>
</dbReference>
<dbReference type="AlphaFoldDB" id="A0A927IYM2"/>
<dbReference type="InterPro" id="IPR002372">
    <property type="entry name" value="PQQ_rpt_dom"/>
</dbReference>
<dbReference type="InterPro" id="IPR011047">
    <property type="entry name" value="Quinoprotein_ADH-like_sf"/>
</dbReference>
<keyword evidence="4" id="KW-1185">Reference proteome</keyword>
<evidence type="ECO:0000256" key="1">
    <source>
        <dbReference type="SAM" id="MobiDB-lite"/>
    </source>
</evidence>
<gene>
    <name evidence="3" type="ORF">IF651_00105</name>
</gene>
<proteinExistence type="predicted"/>
<dbReference type="SUPFAM" id="SSF50998">
    <property type="entry name" value="Quinoprotein alcohol dehydrogenase-like"/>
    <property type="match status" value="1"/>
</dbReference>
<dbReference type="Gene3D" id="2.130.10.10">
    <property type="entry name" value="YVTN repeat-like/Quinoprotein amine dehydrogenase"/>
    <property type="match status" value="1"/>
</dbReference>
<evidence type="ECO:0000313" key="4">
    <source>
        <dbReference type="Proteomes" id="UP000610846"/>
    </source>
</evidence>
<feature type="region of interest" description="Disordered" evidence="1">
    <location>
        <begin position="43"/>
        <end position="67"/>
    </location>
</feature>
<accession>A0A927IYM2</accession>
<reference evidence="3" key="1">
    <citation type="journal article" date="2018" name="Curr. Microbiol.">
        <title>Cellulosimicrobium arenosum sp. nov., Isolated from Marine Sediment Sand.</title>
        <authorList>
            <person name="Oh M."/>
            <person name="Kim J.H."/>
            <person name="Yoon J.H."/>
            <person name="Schumann P."/>
            <person name="Kim W."/>
        </authorList>
    </citation>
    <scope>NUCLEOTIDE SEQUENCE</scope>
    <source>
        <strain evidence="3">KCTC 49039</strain>
    </source>
</reference>
<feature type="domain" description="Pyrrolo-quinoline quinone repeat" evidence="2">
    <location>
        <begin position="138"/>
        <end position="263"/>
    </location>
</feature>
<dbReference type="InterPro" id="IPR015943">
    <property type="entry name" value="WD40/YVTN_repeat-like_dom_sf"/>
</dbReference>
<name>A0A927IYM2_9MICO</name>
<organism evidence="3 4">
    <name type="scientific">Cellulosimicrobium arenosum</name>
    <dbReference type="NCBI Taxonomy" id="2708133"/>
    <lineage>
        <taxon>Bacteria</taxon>
        <taxon>Bacillati</taxon>
        <taxon>Actinomycetota</taxon>
        <taxon>Actinomycetes</taxon>
        <taxon>Micrococcales</taxon>
        <taxon>Promicromonosporaceae</taxon>
        <taxon>Cellulosimicrobium</taxon>
    </lineage>
</organism>